<keyword evidence="5 8" id="KW-0067">ATP-binding</keyword>
<dbReference type="FunFam" id="3.40.50.300:FF:000224">
    <property type="entry name" value="Energy-coupling factor transporter ATP-binding protein EcfA"/>
    <property type="match status" value="1"/>
</dbReference>
<comment type="subcellular location">
    <subcellularLocation>
        <location evidence="1 8">Cell membrane</location>
        <topology evidence="1 8">Peripheral membrane protein</topology>
    </subcellularLocation>
</comment>
<dbReference type="PROSITE" id="PS50893">
    <property type="entry name" value="ABC_TRANSPORTER_2"/>
    <property type="match status" value="1"/>
</dbReference>
<dbReference type="SUPFAM" id="SSF52540">
    <property type="entry name" value="P-loop containing nucleoside triphosphate hydrolases"/>
    <property type="match status" value="1"/>
</dbReference>
<dbReference type="PANTHER" id="PTHR43553">
    <property type="entry name" value="HEAVY METAL TRANSPORTER"/>
    <property type="match status" value="1"/>
</dbReference>
<keyword evidence="6" id="KW-1278">Translocase</keyword>
<dbReference type="PANTHER" id="PTHR43553:SF27">
    <property type="entry name" value="ENERGY-COUPLING FACTOR TRANSPORTER ATP-BINDING PROTEIN ECFA2"/>
    <property type="match status" value="1"/>
</dbReference>
<evidence type="ECO:0000256" key="4">
    <source>
        <dbReference type="ARBA" id="ARBA00022741"/>
    </source>
</evidence>
<dbReference type="CDD" id="cd03225">
    <property type="entry name" value="ABC_cobalt_CbiO_domain1"/>
    <property type="match status" value="1"/>
</dbReference>
<keyword evidence="11" id="KW-1185">Reference proteome</keyword>
<evidence type="ECO:0000256" key="8">
    <source>
        <dbReference type="RuleBase" id="RU365104"/>
    </source>
</evidence>
<reference evidence="10 11" key="1">
    <citation type="submission" date="2020-08" db="EMBL/GenBank/DDBJ databases">
        <title>Genomic Encyclopedia of Type Strains, Phase IV (KMG-IV): sequencing the most valuable type-strain genomes for metagenomic binning, comparative biology and taxonomic classification.</title>
        <authorList>
            <person name="Goeker M."/>
        </authorList>
    </citation>
    <scope>NUCLEOTIDE SEQUENCE [LARGE SCALE GENOMIC DNA]</scope>
    <source>
        <strain evidence="10 11">DSM 21255</strain>
    </source>
</reference>
<organism evidence="10 11">
    <name type="scientific">Negativicoccus succinicivorans</name>
    <dbReference type="NCBI Taxonomy" id="620903"/>
    <lineage>
        <taxon>Bacteria</taxon>
        <taxon>Bacillati</taxon>
        <taxon>Bacillota</taxon>
        <taxon>Negativicutes</taxon>
        <taxon>Veillonellales</taxon>
        <taxon>Veillonellaceae</taxon>
        <taxon>Negativicoccus</taxon>
    </lineage>
</organism>
<keyword evidence="3 8" id="KW-1003">Cell membrane</keyword>
<dbReference type="Proteomes" id="UP000591941">
    <property type="component" value="Unassembled WGS sequence"/>
</dbReference>
<dbReference type="GO" id="GO:0016887">
    <property type="term" value="F:ATP hydrolysis activity"/>
    <property type="evidence" value="ECO:0007669"/>
    <property type="project" value="InterPro"/>
</dbReference>
<comment type="subunit">
    <text evidence="8">Forms a stable energy-coupling factor (ECF) transporter complex composed of 2 membrane-embedded substrate-binding proteins (S component), 2 ATP-binding proteins (A component) and 2 transmembrane proteins (T component).</text>
</comment>
<gene>
    <name evidence="10" type="ORF">HNR45_000403</name>
</gene>
<protein>
    <recommendedName>
        <fullName evidence="8">Energy-coupling factor transporter ATP-binding protein EcfA2</fullName>
        <ecNumber evidence="8">7.-.-.-</ecNumber>
    </recommendedName>
</protein>
<dbReference type="InterPro" id="IPR027417">
    <property type="entry name" value="P-loop_NTPase"/>
</dbReference>
<keyword evidence="7 8" id="KW-0472">Membrane</keyword>
<comment type="similarity">
    <text evidence="8">Belongs to the ABC transporter superfamily. Energy-coupling factor EcfA family.</text>
</comment>
<dbReference type="EC" id="7.-.-.-" evidence="8"/>
<dbReference type="OrthoDB" id="9784332at2"/>
<dbReference type="InterPro" id="IPR017871">
    <property type="entry name" value="ABC_transporter-like_CS"/>
</dbReference>
<dbReference type="InterPro" id="IPR003439">
    <property type="entry name" value="ABC_transporter-like_ATP-bd"/>
</dbReference>
<keyword evidence="10" id="KW-0378">Hydrolase</keyword>
<dbReference type="SMART" id="SM00382">
    <property type="entry name" value="AAA"/>
    <property type="match status" value="1"/>
</dbReference>
<keyword evidence="4 8" id="KW-0547">Nucleotide-binding</keyword>
<evidence type="ECO:0000313" key="11">
    <source>
        <dbReference type="Proteomes" id="UP000591941"/>
    </source>
</evidence>
<dbReference type="PROSITE" id="PS00211">
    <property type="entry name" value="ABC_TRANSPORTER_1"/>
    <property type="match status" value="1"/>
</dbReference>
<dbReference type="NCBIfam" id="TIGR04521">
    <property type="entry name" value="ECF_ATPase_2"/>
    <property type="match status" value="1"/>
</dbReference>
<comment type="caution">
    <text evidence="10">The sequence shown here is derived from an EMBL/GenBank/DDBJ whole genome shotgun (WGS) entry which is preliminary data.</text>
</comment>
<comment type="function">
    <text evidence="8">ATP-binding (A) component of a common energy-coupling factor (ECF) ABC-transporter complex.</text>
</comment>
<dbReference type="GeneID" id="93485682"/>
<feature type="domain" description="ABC transporter" evidence="9">
    <location>
        <begin position="3"/>
        <end position="245"/>
    </location>
</feature>
<evidence type="ECO:0000256" key="3">
    <source>
        <dbReference type="ARBA" id="ARBA00022475"/>
    </source>
</evidence>
<dbReference type="GO" id="GO:0005524">
    <property type="term" value="F:ATP binding"/>
    <property type="evidence" value="ECO:0007669"/>
    <property type="project" value="UniProtKB-UniRule"/>
</dbReference>
<dbReference type="AlphaFoldDB" id="A0A841R0U4"/>
<evidence type="ECO:0000256" key="6">
    <source>
        <dbReference type="ARBA" id="ARBA00022967"/>
    </source>
</evidence>
<evidence type="ECO:0000256" key="1">
    <source>
        <dbReference type="ARBA" id="ARBA00004202"/>
    </source>
</evidence>
<dbReference type="RefSeq" id="WP_159823164.1">
    <property type="nucleotide sequence ID" value="NZ_CABWNB010000003.1"/>
</dbReference>
<evidence type="ECO:0000313" key="10">
    <source>
        <dbReference type="EMBL" id="MBB6477373.1"/>
    </source>
</evidence>
<dbReference type="InterPro" id="IPR003593">
    <property type="entry name" value="AAA+_ATPase"/>
</dbReference>
<evidence type="ECO:0000256" key="2">
    <source>
        <dbReference type="ARBA" id="ARBA00022448"/>
    </source>
</evidence>
<dbReference type="InterPro" id="IPR030946">
    <property type="entry name" value="EcfA2"/>
</dbReference>
<sequence>MSIQLKGVSYTYGAGTPYEKKALRNINLEIKEGEFVGIIGHTGSGKSTLVQHLNGLLLPTSGTVTVDGVDLTGKTAAARKARHSVGMVFQYPEHQLFEETIRADIAFGPTNLGLDAAKIDERVHVAMRFVGLPYDEFAERSPFRLSGGQQRRVAIAGVIAMHPRYLVLDEPSAGLDPIGRQAIFDRVKAWHEDRRFTVILVSHNMEDISRLASRVIVLNKGEIMLDGNPLDIFINHSAELAAAGVEAPPVSRLLARINECGCAVDERAIEPEEATANILAALGKIPPSNAAHDALQGRQ</sequence>
<keyword evidence="2 8" id="KW-0813">Transport</keyword>
<dbReference type="InterPro" id="IPR050095">
    <property type="entry name" value="ECF_ABC_transporter_ATP-bd"/>
</dbReference>
<dbReference type="Gene3D" id="3.40.50.300">
    <property type="entry name" value="P-loop containing nucleotide triphosphate hydrolases"/>
    <property type="match status" value="1"/>
</dbReference>
<dbReference type="InterPro" id="IPR015856">
    <property type="entry name" value="ABC_transpr_CbiO/EcfA_su"/>
</dbReference>
<dbReference type="Pfam" id="PF00005">
    <property type="entry name" value="ABC_tran"/>
    <property type="match status" value="1"/>
</dbReference>
<dbReference type="EMBL" id="JACHHI010000002">
    <property type="protein sequence ID" value="MBB6477373.1"/>
    <property type="molecule type" value="Genomic_DNA"/>
</dbReference>
<evidence type="ECO:0000256" key="7">
    <source>
        <dbReference type="ARBA" id="ARBA00023136"/>
    </source>
</evidence>
<dbReference type="GO" id="GO:0042626">
    <property type="term" value="F:ATPase-coupled transmembrane transporter activity"/>
    <property type="evidence" value="ECO:0007669"/>
    <property type="project" value="TreeGrafter"/>
</dbReference>
<accession>A0A841R0U4</accession>
<dbReference type="GO" id="GO:0043190">
    <property type="term" value="C:ATP-binding cassette (ABC) transporter complex"/>
    <property type="evidence" value="ECO:0007669"/>
    <property type="project" value="TreeGrafter"/>
</dbReference>
<evidence type="ECO:0000259" key="9">
    <source>
        <dbReference type="PROSITE" id="PS50893"/>
    </source>
</evidence>
<proteinExistence type="inferred from homology"/>
<name>A0A841R0U4_9FIRM</name>
<evidence type="ECO:0000256" key="5">
    <source>
        <dbReference type="ARBA" id="ARBA00022840"/>
    </source>
</evidence>